<feature type="coiled-coil region" evidence="1">
    <location>
        <begin position="578"/>
        <end position="605"/>
    </location>
</feature>
<evidence type="ECO:0000256" key="2">
    <source>
        <dbReference type="SAM" id="MobiDB-lite"/>
    </source>
</evidence>
<protein>
    <submittedName>
        <fullName evidence="4">Nucleoprotein TPR</fullName>
    </submittedName>
</protein>
<dbReference type="WBParaSite" id="TMUE_2000006059.1">
    <property type="protein sequence ID" value="TMUE_2000006059.1"/>
    <property type="gene ID" value="WBGene00299445"/>
</dbReference>
<name>A0A5S6QFU6_TRIMR</name>
<dbReference type="Proteomes" id="UP000046395">
    <property type="component" value="Unassembled WGS sequence"/>
</dbReference>
<feature type="region of interest" description="Disordered" evidence="2">
    <location>
        <begin position="1368"/>
        <end position="1396"/>
    </location>
</feature>
<accession>A0A5S6QFU6</accession>
<feature type="coiled-coil region" evidence="1">
    <location>
        <begin position="988"/>
        <end position="1022"/>
    </location>
</feature>
<organism evidence="3 4">
    <name type="scientific">Trichuris muris</name>
    <name type="common">Mouse whipworm</name>
    <dbReference type="NCBI Taxonomy" id="70415"/>
    <lineage>
        <taxon>Eukaryota</taxon>
        <taxon>Metazoa</taxon>
        <taxon>Ecdysozoa</taxon>
        <taxon>Nematoda</taxon>
        <taxon>Enoplea</taxon>
        <taxon>Dorylaimia</taxon>
        <taxon>Trichinellida</taxon>
        <taxon>Trichuridae</taxon>
        <taxon>Trichuris</taxon>
    </lineage>
</organism>
<feature type="coiled-coil region" evidence="1">
    <location>
        <begin position="728"/>
        <end position="755"/>
    </location>
</feature>
<evidence type="ECO:0000313" key="4">
    <source>
        <dbReference type="WBParaSite" id="TMUE_2000006059.1"/>
    </source>
</evidence>
<feature type="coiled-coil region" evidence="1">
    <location>
        <begin position="801"/>
        <end position="867"/>
    </location>
</feature>
<feature type="region of interest" description="Disordered" evidence="2">
    <location>
        <begin position="1330"/>
        <end position="1353"/>
    </location>
</feature>
<dbReference type="STRING" id="70415.A0A5S6QFU6"/>
<evidence type="ECO:0000256" key="1">
    <source>
        <dbReference type="SAM" id="Coils"/>
    </source>
</evidence>
<feature type="coiled-coil region" evidence="1">
    <location>
        <begin position="893"/>
        <end position="920"/>
    </location>
</feature>
<dbReference type="PANTHER" id="PTHR23159:SF31">
    <property type="entry name" value="CENTROSOME-ASSOCIATED PROTEIN CEP250 ISOFORM X1"/>
    <property type="match status" value="1"/>
</dbReference>
<proteinExistence type="predicted"/>
<feature type="coiled-coil region" evidence="1">
    <location>
        <begin position="487"/>
        <end position="514"/>
    </location>
</feature>
<keyword evidence="1" id="KW-0175">Coiled coil</keyword>
<feature type="compositionally biased region" description="Low complexity" evidence="2">
    <location>
        <begin position="1230"/>
        <end position="1239"/>
    </location>
</feature>
<feature type="region of interest" description="Disordered" evidence="2">
    <location>
        <begin position="1229"/>
        <end position="1250"/>
    </location>
</feature>
<keyword evidence="3" id="KW-1185">Reference proteome</keyword>
<sequence>MPSSHCQFPMSDVEVMAGTGAALVIPFEEFIKSSELAVIPEPLKQRLMSSAQGLYDVFLEKTAKLEMEADTYKQLYNESERHLRAVLDDRSNLQESLVSLNEDHLKLSQNMMELEDRHFACMQVIEKLELQVSSAKNSAAEFAELLSHRSAEVTSLEERLAKEKEVRDALVKEKCTLELRLIDKSTDGIALEEAKENCAFQKELFNKEKERLEKELLSETDSLRWLKAELKRCIAHCHQHCANAVARFEDTQSGRDMLTCSMDVLSARFDELIDQADQVIVKSKEDCIEAVVAYDDYEKLERPDDECSRGYRPVVLASDFAWQTQLEEKTKRICELEELVRNLQGENSCSRESMAEQKSLDMDKEEVIAESVNFQEEITKSRDSKSNLPSNAVHLKAAGVLLRKTMRVANDSTMDQRKCLDETANIDDNGATQQQEQQDCWSPIGALLRDMAHENSLSRNIADLRAQNRRLLSTLDFTMTEHERLVRESVKQNVAEANRRVERLSAITERLCRENAGTQQHLARMILERNYYEGEVKKLTKYVNESWCLSFNDPKSSEELMRTNAKLQAASKAYAHQLASQNEVVKNLTNLVETLRNHISSLEADRRHNCFLIGQQKELLERANDEVESMARWLDDMSKQNKNLKEQLETKEVNDQQVLAQTECNCFHVEEMGRLSEYLYELKTIVFPMSRRVEVEKFFAKENELLLSILSRICKENRISLAYQRSNVRELKLELDERKDEVEKLRRELRRRSDIASALDMKNDDDELPFDQRSVAYENEHLTFDRSDVHSELGTASRRQYEQTKRHLTELGTRLAAAESELEQYKNVVRALEESLTSSRESATLKLTELNDQHAALRLTAETLEKRIAELLGMITSEHAEHFERVYSYDEETTKLKGELSDLKRENAVLRSQLTEQTEKLTCFESTVTSLRQMLQETASSLELSQAEAVKTRGERDSAQDKIACQQGEFVLLKSKLAAVENVQCSEVESTNSEMRRYRKRLVNLEKVNSELRRLLDALDDKLSHFPPSLPLTVAVGVAVLPDNRVAQCQSDYTVHSCDIYAKLVQLFSNARRLAFSRVLIAETEMLAYRVRNEFMELENRRLKRLLHHQVDTSPLGTKCAESNDNDQTLFLLSQLDCSQSTTADDKSLHDLLDQLRTKLQMQWDALFVEQMKEESEDEPIMEPQLPYTERREATEDDQLVWNRHDPSFAESAVGAVDVLSSNGLQLADSGNPVSNVSSSPPPVESSQGIISSSWKVDGEGISSSLIVETMAARDDSTLLPRSFVSDSYRHPKRDISCGEPSRTNEESTLAVQSFAQRIDSIDTIFISDSTNRSIGTGDESFDILEQPESSGQVEGDVINEMHQIEETSEALPAEVDNANHDLTSNKPVGKPQSPP</sequence>
<dbReference type="PANTHER" id="PTHR23159">
    <property type="entry name" value="CENTROSOMAL PROTEIN 2"/>
    <property type="match status" value="1"/>
</dbReference>
<feature type="coiled-coil region" evidence="1">
    <location>
        <begin position="83"/>
        <end position="229"/>
    </location>
</feature>
<evidence type="ECO:0000313" key="3">
    <source>
        <dbReference type="Proteomes" id="UP000046395"/>
    </source>
</evidence>
<reference evidence="4" key="1">
    <citation type="submission" date="2019-12" db="UniProtKB">
        <authorList>
            <consortium name="WormBaseParasite"/>
        </authorList>
    </citation>
    <scope>IDENTIFICATION</scope>
</reference>